<keyword evidence="9" id="KW-1185">Reference proteome</keyword>
<sequence>MSARTKARKRALDILYSADMRQISLDDAIAAEAARAVSEPDRAASWLYAREIVDGIVDNRAEIDELIETYAVGWTLHRMPAIDRALLRIGIWEIMFNDEVPDAVAISEAVEAATVLSTDDSAGFINGLLAKISQVKPGSSAR</sequence>
<dbReference type="GO" id="GO:0003723">
    <property type="term" value="F:RNA binding"/>
    <property type="evidence" value="ECO:0007669"/>
    <property type="project" value="UniProtKB-UniRule"/>
</dbReference>
<dbReference type="Proteomes" id="UP000058305">
    <property type="component" value="Chromosome"/>
</dbReference>
<organism evidence="8 9">
    <name type="scientific">Microterricola viridarii</name>
    <dbReference type="NCBI Taxonomy" id="412690"/>
    <lineage>
        <taxon>Bacteria</taxon>
        <taxon>Bacillati</taxon>
        <taxon>Actinomycetota</taxon>
        <taxon>Actinomycetes</taxon>
        <taxon>Micrococcales</taxon>
        <taxon>Microbacteriaceae</taxon>
        <taxon>Microterricola</taxon>
    </lineage>
</organism>
<keyword evidence="2 6" id="KW-0889">Transcription antitermination</keyword>
<name>A0A109QYG4_9MICO</name>
<dbReference type="OrthoDB" id="3528057at2"/>
<dbReference type="InterPro" id="IPR035926">
    <property type="entry name" value="NusB-like_sf"/>
</dbReference>
<evidence type="ECO:0000313" key="8">
    <source>
        <dbReference type="EMBL" id="AMB58350.1"/>
    </source>
</evidence>
<dbReference type="InterPro" id="IPR011605">
    <property type="entry name" value="NusB_fam"/>
</dbReference>
<keyword evidence="4 6" id="KW-0805">Transcription regulation</keyword>
<comment type="similarity">
    <text evidence="1 6">Belongs to the NusB family.</text>
</comment>
<gene>
    <name evidence="6" type="primary">nusB</name>
    <name evidence="8" type="ORF">AWU67_05220</name>
</gene>
<dbReference type="RefSeq" id="WP_067227043.1">
    <property type="nucleotide sequence ID" value="NZ_CP014145.1"/>
</dbReference>
<keyword evidence="3 6" id="KW-0694">RNA-binding</keyword>
<reference evidence="8 9" key="1">
    <citation type="journal article" date="2016" name="J. Biotechnol.">
        <title>First complete genome sequence of a species in the genus Microterricola, an extremophilic cold active enzyme producing bacterial strain ERGS5:02 isolated from Sikkim Himalaya.</title>
        <authorList>
            <person name="Himanshu"/>
            <person name="Swarnkar M.K."/>
            <person name="Singh D."/>
            <person name="Kumar R."/>
        </authorList>
    </citation>
    <scope>NUCLEOTIDE SEQUENCE [LARGE SCALE GENOMIC DNA]</scope>
    <source>
        <strain evidence="8 9">ERGS5:02</strain>
    </source>
</reference>
<dbReference type="Gene3D" id="1.10.940.10">
    <property type="entry name" value="NusB-like"/>
    <property type="match status" value="1"/>
</dbReference>
<dbReference type="GO" id="GO:0006353">
    <property type="term" value="P:DNA-templated transcription termination"/>
    <property type="evidence" value="ECO:0007669"/>
    <property type="project" value="UniProtKB-UniRule"/>
</dbReference>
<keyword evidence="5 6" id="KW-0804">Transcription</keyword>
<evidence type="ECO:0000256" key="5">
    <source>
        <dbReference type="ARBA" id="ARBA00023163"/>
    </source>
</evidence>
<evidence type="ECO:0000259" key="7">
    <source>
        <dbReference type="Pfam" id="PF01029"/>
    </source>
</evidence>
<dbReference type="GO" id="GO:0005829">
    <property type="term" value="C:cytosol"/>
    <property type="evidence" value="ECO:0007669"/>
    <property type="project" value="TreeGrafter"/>
</dbReference>
<dbReference type="AlphaFoldDB" id="A0A109QYG4"/>
<comment type="function">
    <text evidence="6">Involved in transcription antitermination. Required for transcription of ribosomal RNA (rRNA) genes. Binds specifically to the boxA antiterminator sequence of the ribosomal RNA (rrn) operons.</text>
</comment>
<evidence type="ECO:0000256" key="6">
    <source>
        <dbReference type="HAMAP-Rule" id="MF_00073"/>
    </source>
</evidence>
<proteinExistence type="inferred from homology"/>
<dbReference type="PANTHER" id="PTHR11078">
    <property type="entry name" value="N UTILIZATION SUBSTANCE PROTEIN B-RELATED"/>
    <property type="match status" value="1"/>
</dbReference>
<feature type="domain" description="NusB/RsmB/TIM44" evidence="7">
    <location>
        <begin position="6"/>
        <end position="133"/>
    </location>
</feature>
<dbReference type="GO" id="GO:0031564">
    <property type="term" value="P:transcription antitermination"/>
    <property type="evidence" value="ECO:0007669"/>
    <property type="project" value="UniProtKB-KW"/>
</dbReference>
<dbReference type="NCBIfam" id="TIGR01951">
    <property type="entry name" value="nusB"/>
    <property type="match status" value="1"/>
</dbReference>
<dbReference type="InterPro" id="IPR006027">
    <property type="entry name" value="NusB_RsmB_TIM44"/>
</dbReference>
<dbReference type="Pfam" id="PF01029">
    <property type="entry name" value="NusB"/>
    <property type="match status" value="1"/>
</dbReference>
<reference evidence="9" key="2">
    <citation type="submission" date="2016-01" db="EMBL/GenBank/DDBJ databases">
        <title>First complete genome sequence of a species in the genus Microterricola, an extremophilic cold active enzyme producing strain ERGS5:02 isolated from Sikkim Himalaya.</title>
        <authorList>
            <person name="Kumar R."/>
            <person name="Singh D."/>
            <person name="Swarnkar M.K."/>
        </authorList>
    </citation>
    <scope>NUCLEOTIDE SEQUENCE [LARGE SCALE GENOMIC DNA]</scope>
    <source>
        <strain evidence="9">ERGS5:02</strain>
    </source>
</reference>
<evidence type="ECO:0000256" key="4">
    <source>
        <dbReference type="ARBA" id="ARBA00023015"/>
    </source>
</evidence>
<evidence type="ECO:0000256" key="1">
    <source>
        <dbReference type="ARBA" id="ARBA00005952"/>
    </source>
</evidence>
<evidence type="ECO:0000256" key="3">
    <source>
        <dbReference type="ARBA" id="ARBA00022884"/>
    </source>
</evidence>
<dbReference type="HAMAP" id="MF_00073">
    <property type="entry name" value="NusB"/>
    <property type="match status" value="1"/>
</dbReference>
<evidence type="ECO:0000313" key="9">
    <source>
        <dbReference type="Proteomes" id="UP000058305"/>
    </source>
</evidence>
<dbReference type="PANTHER" id="PTHR11078:SF3">
    <property type="entry name" value="ANTITERMINATION NUSB DOMAIN-CONTAINING PROTEIN"/>
    <property type="match status" value="1"/>
</dbReference>
<protein>
    <recommendedName>
        <fullName evidence="6">Transcription antitermination protein NusB</fullName>
    </recommendedName>
    <alternativeName>
        <fullName evidence="6">Antitermination factor NusB</fullName>
    </alternativeName>
</protein>
<evidence type="ECO:0000256" key="2">
    <source>
        <dbReference type="ARBA" id="ARBA00022814"/>
    </source>
</evidence>
<dbReference type="EMBL" id="CP014145">
    <property type="protein sequence ID" value="AMB58350.1"/>
    <property type="molecule type" value="Genomic_DNA"/>
</dbReference>
<dbReference type="KEGG" id="mvd:AWU67_05220"/>
<accession>A0A109QYG4</accession>
<dbReference type="SUPFAM" id="SSF48013">
    <property type="entry name" value="NusB-like"/>
    <property type="match status" value="1"/>
</dbReference>